<evidence type="ECO:0000256" key="1">
    <source>
        <dbReference type="ARBA" id="ARBA00023016"/>
    </source>
</evidence>
<dbReference type="SUPFAM" id="SSF49764">
    <property type="entry name" value="HSP20-like chaperones"/>
    <property type="match status" value="1"/>
</dbReference>
<dbReference type="AlphaFoldDB" id="A0A975S2P4"/>
<gene>
    <name evidence="5" type="ORF">KM031_05480</name>
</gene>
<keyword evidence="1" id="KW-0346">Stress response</keyword>
<dbReference type="CDD" id="cd06470">
    <property type="entry name" value="ACD_IbpA-B_like"/>
    <property type="match status" value="1"/>
</dbReference>
<comment type="similarity">
    <text evidence="2 3">Belongs to the small heat shock protein (HSP20) family.</text>
</comment>
<evidence type="ECO:0000313" key="6">
    <source>
        <dbReference type="Proteomes" id="UP000679352"/>
    </source>
</evidence>
<dbReference type="PROSITE" id="PS01031">
    <property type="entry name" value="SHSP"/>
    <property type="match status" value="1"/>
</dbReference>
<dbReference type="Gene3D" id="2.60.40.790">
    <property type="match status" value="1"/>
</dbReference>
<dbReference type="EMBL" id="CP076361">
    <property type="protein sequence ID" value="QWK91340.1"/>
    <property type="molecule type" value="Genomic_DNA"/>
</dbReference>
<feature type="domain" description="SHSP" evidence="4">
    <location>
        <begin position="27"/>
        <end position="137"/>
    </location>
</feature>
<evidence type="ECO:0000313" key="5">
    <source>
        <dbReference type="EMBL" id="QWK91340.1"/>
    </source>
</evidence>
<keyword evidence="6" id="KW-1185">Reference proteome</keyword>
<protein>
    <submittedName>
        <fullName evidence="5">Hsp20 family protein</fullName>
    </submittedName>
</protein>
<reference evidence="5" key="1">
    <citation type="submission" date="2021-06" db="EMBL/GenBank/DDBJ databases">
        <title>Direct submission.</title>
        <authorList>
            <person name="Lee C.-S."/>
            <person name="Jin L."/>
        </authorList>
    </citation>
    <scope>NUCLEOTIDE SEQUENCE</scope>
    <source>
        <strain evidence="5">Con5</strain>
    </source>
</reference>
<evidence type="ECO:0000256" key="2">
    <source>
        <dbReference type="PROSITE-ProRule" id="PRU00285"/>
    </source>
</evidence>
<dbReference type="RefSeq" id="WP_215503531.1">
    <property type="nucleotide sequence ID" value="NZ_CP076361.1"/>
</dbReference>
<name>A0A975S2P4_9RHOB</name>
<proteinExistence type="inferred from homology"/>
<accession>A0A975S2P4</accession>
<organism evidence="5 6">
    <name type="scientific">Gemmobacter fulvus</name>
    <dbReference type="NCBI Taxonomy" id="2840474"/>
    <lineage>
        <taxon>Bacteria</taxon>
        <taxon>Pseudomonadati</taxon>
        <taxon>Pseudomonadota</taxon>
        <taxon>Alphaproteobacteria</taxon>
        <taxon>Rhodobacterales</taxon>
        <taxon>Paracoccaceae</taxon>
        <taxon>Gemmobacter</taxon>
    </lineage>
</organism>
<dbReference type="PANTHER" id="PTHR47062:SF1">
    <property type="entry name" value="SMALL HEAT SHOCK PROTEIN IBPA"/>
    <property type="match status" value="1"/>
</dbReference>
<evidence type="ECO:0000259" key="4">
    <source>
        <dbReference type="PROSITE" id="PS01031"/>
    </source>
</evidence>
<evidence type="ECO:0000256" key="3">
    <source>
        <dbReference type="RuleBase" id="RU003616"/>
    </source>
</evidence>
<sequence>MTKISFGSHPYLLGFEQLERLVERTAKGSGDGYPPFNIEAVADNSYRITLAVAGFREEELVITVEDRQLVIRGRQVEDESGRVFLHRGIAARAFQRSFVLADGVEVAGAHMEHGLLHVDLHRVLPEAVVQTIPIRSGRTAEAAPPPVKRIEAK</sequence>
<dbReference type="Proteomes" id="UP000679352">
    <property type="component" value="Chromosome"/>
</dbReference>
<dbReference type="Pfam" id="PF00011">
    <property type="entry name" value="HSP20"/>
    <property type="match status" value="1"/>
</dbReference>
<dbReference type="InterPro" id="IPR037913">
    <property type="entry name" value="ACD_IbpA/B"/>
</dbReference>
<dbReference type="PANTHER" id="PTHR47062">
    <property type="match status" value="1"/>
</dbReference>
<dbReference type="KEGG" id="gfu:KM031_05480"/>
<dbReference type="InterPro" id="IPR002068">
    <property type="entry name" value="A-crystallin/Hsp20_dom"/>
</dbReference>
<dbReference type="InterPro" id="IPR008978">
    <property type="entry name" value="HSP20-like_chaperone"/>
</dbReference>